<reference evidence="1" key="2">
    <citation type="journal article" date="2022" name="New Phytol.">
        <title>Evolutionary transition to the ectomycorrhizal habit in the genomes of a hyperdiverse lineage of mushroom-forming fungi.</title>
        <authorList>
            <person name="Looney B."/>
            <person name="Miyauchi S."/>
            <person name="Morin E."/>
            <person name="Drula E."/>
            <person name="Courty P.E."/>
            <person name="Kohler A."/>
            <person name="Kuo A."/>
            <person name="LaButti K."/>
            <person name="Pangilinan J."/>
            <person name="Lipzen A."/>
            <person name="Riley R."/>
            <person name="Andreopoulos W."/>
            <person name="He G."/>
            <person name="Johnson J."/>
            <person name="Nolan M."/>
            <person name="Tritt A."/>
            <person name="Barry K.W."/>
            <person name="Grigoriev I.V."/>
            <person name="Nagy L.G."/>
            <person name="Hibbett D."/>
            <person name="Henrissat B."/>
            <person name="Matheny P.B."/>
            <person name="Labbe J."/>
            <person name="Martin F.M."/>
        </authorList>
    </citation>
    <scope>NUCLEOTIDE SEQUENCE</scope>
    <source>
        <strain evidence="1">FP105234-sp</strain>
    </source>
</reference>
<evidence type="ECO:0000313" key="2">
    <source>
        <dbReference type="Proteomes" id="UP000814033"/>
    </source>
</evidence>
<reference evidence="1" key="1">
    <citation type="submission" date="2021-02" db="EMBL/GenBank/DDBJ databases">
        <authorList>
            <consortium name="DOE Joint Genome Institute"/>
            <person name="Ahrendt S."/>
            <person name="Looney B.P."/>
            <person name="Miyauchi S."/>
            <person name="Morin E."/>
            <person name="Drula E."/>
            <person name="Courty P.E."/>
            <person name="Chicoki N."/>
            <person name="Fauchery L."/>
            <person name="Kohler A."/>
            <person name="Kuo A."/>
            <person name="Labutti K."/>
            <person name="Pangilinan J."/>
            <person name="Lipzen A."/>
            <person name="Riley R."/>
            <person name="Andreopoulos W."/>
            <person name="He G."/>
            <person name="Johnson J."/>
            <person name="Barry K.W."/>
            <person name="Grigoriev I.V."/>
            <person name="Nagy L."/>
            <person name="Hibbett D."/>
            <person name="Henrissat B."/>
            <person name="Matheny P.B."/>
            <person name="Labbe J."/>
            <person name="Martin F."/>
        </authorList>
    </citation>
    <scope>NUCLEOTIDE SEQUENCE</scope>
    <source>
        <strain evidence="1">FP105234-sp</strain>
    </source>
</reference>
<proteinExistence type="predicted"/>
<gene>
    <name evidence="1" type="ORF">FA95DRAFT_121280</name>
</gene>
<keyword evidence="2" id="KW-1185">Reference proteome</keyword>
<comment type="caution">
    <text evidence="1">The sequence shown here is derived from an EMBL/GenBank/DDBJ whole genome shotgun (WGS) entry which is preliminary data.</text>
</comment>
<dbReference type="Proteomes" id="UP000814033">
    <property type="component" value="Unassembled WGS sequence"/>
</dbReference>
<organism evidence="1 2">
    <name type="scientific">Auriscalpium vulgare</name>
    <dbReference type="NCBI Taxonomy" id="40419"/>
    <lineage>
        <taxon>Eukaryota</taxon>
        <taxon>Fungi</taxon>
        <taxon>Dikarya</taxon>
        <taxon>Basidiomycota</taxon>
        <taxon>Agaricomycotina</taxon>
        <taxon>Agaricomycetes</taxon>
        <taxon>Russulales</taxon>
        <taxon>Auriscalpiaceae</taxon>
        <taxon>Auriscalpium</taxon>
    </lineage>
</organism>
<name>A0ACB8R0X0_9AGAM</name>
<accession>A0ACB8R0X0</accession>
<evidence type="ECO:0000313" key="1">
    <source>
        <dbReference type="EMBL" id="KAI0037440.1"/>
    </source>
</evidence>
<dbReference type="EMBL" id="MU276957">
    <property type="protein sequence ID" value="KAI0037440.1"/>
    <property type="molecule type" value="Genomic_DNA"/>
</dbReference>
<protein>
    <submittedName>
        <fullName evidence="1">Uncharacterized protein</fullName>
    </submittedName>
</protein>
<sequence>MRGCLFRSCVVTAALLRTRRQALSLRPVEPIHTGVTPWVLRSRHDRRIVFDEKGCCTVHRSCQSPSAFTVVARARISVLQHRASVYAARNRTHVTPARARPRTC</sequence>